<evidence type="ECO:0000256" key="6">
    <source>
        <dbReference type="SAM" id="Phobius"/>
    </source>
</evidence>
<dbReference type="InterPro" id="IPR001123">
    <property type="entry name" value="LeuE-type"/>
</dbReference>
<dbReference type="GO" id="GO:0015171">
    <property type="term" value="F:amino acid transmembrane transporter activity"/>
    <property type="evidence" value="ECO:0007669"/>
    <property type="project" value="TreeGrafter"/>
</dbReference>
<evidence type="ECO:0000256" key="2">
    <source>
        <dbReference type="ARBA" id="ARBA00022475"/>
    </source>
</evidence>
<evidence type="ECO:0000256" key="5">
    <source>
        <dbReference type="ARBA" id="ARBA00023136"/>
    </source>
</evidence>
<feature type="transmembrane region" description="Helical" evidence="6">
    <location>
        <begin position="144"/>
        <end position="168"/>
    </location>
</feature>
<protein>
    <submittedName>
        <fullName evidence="7">LysE family translocator</fullName>
    </submittedName>
</protein>
<sequence length="206" mass="21304">MDPSLVAQFWTLAVLLALTPGADWAYVITAGLRARSFAPTLLGMLSAYAVLVAAVAVGVGALVTRYPLVLTVLTLGGAAYLIWLGMNALVRRAEPVGPHGEPIAGSATAQFLRGAGVSGFNPKGLLLLLALLPQFTSPVGMPAAAQMLVLGALHLVDCAVIYSLVAVLARRILRTRPRALAVVAKVSGAAMVLIGTALLVERFLQG</sequence>
<dbReference type="PANTHER" id="PTHR30086">
    <property type="entry name" value="ARGININE EXPORTER PROTEIN ARGO"/>
    <property type="match status" value="1"/>
</dbReference>
<feature type="transmembrane region" description="Helical" evidence="6">
    <location>
        <begin position="180"/>
        <end position="200"/>
    </location>
</feature>
<dbReference type="PANTHER" id="PTHR30086:SF20">
    <property type="entry name" value="ARGININE EXPORTER PROTEIN ARGO-RELATED"/>
    <property type="match status" value="1"/>
</dbReference>
<dbReference type="RefSeq" id="WP_348789630.1">
    <property type="nucleotide sequence ID" value="NZ_CP157390.1"/>
</dbReference>
<keyword evidence="3 6" id="KW-0812">Transmembrane</keyword>
<evidence type="ECO:0000256" key="4">
    <source>
        <dbReference type="ARBA" id="ARBA00022989"/>
    </source>
</evidence>
<keyword evidence="4 6" id="KW-1133">Transmembrane helix</keyword>
<dbReference type="EMBL" id="CP157390">
    <property type="protein sequence ID" value="XBM49719.1"/>
    <property type="molecule type" value="Genomic_DNA"/>
</dbReference>
<keyword evidence="5 6" id="KW-0472">Membrane</keyword>
<feature type="transmembrane region" description="Helical" evidence="6">
    <location>
        <begin position="111"/>
        <end position="132"/>
    </location>
</feature>
<accession>A0AAU7GGB3</accession>
<proteinExistence type="predicted"/>
<organism evidence="7">
    <name type="scientific">Leifsonia sp. NPDC080035</name>
    <dbReference type="NCBI Taxonomy" id="3143936"/>
    <lineage>
        <taxon>Bacteria</taxon>
        <taxon>Bacillati</taxon>
        <taxon>Actinomycetota</taxon>
        <taxon>Actinomycetes</taxon>
        <taxon>Micrococcales</taxon>
        <taxon>Microbacteriaceae</taxon>
        <taxon>Leifsonia</taxon>
    </lineage>
</organism>
<dbReference type="GO" id="GO:0005886">
    <property type="term" value="C:plasma membrane"/>
    <property type="evidence" value="ECO:0007669"/>
    <property type="project" value="UniProtKB-SubCell"/>
</dbReference>
<dbReference type="Pfam" id="PF01810">
    <property type="entry name" value="LysE"/>
    <property type="match status" value="1"/>
</dbReference>
<feature type="transmembrane region" description="Helical" evidence="6">
    <location>
        <begin position="41"/>
        <end position="62"/>
    </location>
</feature>
<dbReference type="AlphaFoldDB" id="A0AAU7GGB3"/>
<evidence type="ECO:0000256" key="3">
    <source>
        <dbReference type="ARBA" id="ARBA00022692"/>
    </source>
</evidence>
<evidence type="ECO:0000313" key="7">
    <source>
        <dbReference type="EMBL" id="XBM49719.1"/>
    </source>
</evidence>
<gene>
    <name evidence="7" type="ORF">AAME72_07590</name>
</gene>
<reference evidence="7" key="1">
    <citation type="submission" date="2024-05" db="EMBL/GenBank/DDBJ databases">
        <title>The Natural Products Discovery Center: Release of the First 8490 Sequenced Strains for Exploring Actinobacteria Biosynthetic Diversity.</title>
        <authorList>
            <person name="Kalkreuter E."/>
            <person name="Kautsar S.A."/>
            <person name="Yang D."/>
            <person name="Bader C.D."/>
            <person name="Teijaro C.N."/>
            <person name="Fluegel L."/>
            <person name="Davis C.M."/>
            <person name="Simpson J.R."/>
            <person name="Lauterbach L."/>
            <person name="Steele A.D."/>
            <person name="Gui C."/>
            <person name="Meng S."/>
            <person name="Li G."/>
            <person name="Viehrig K."/>
            <person name="Ye F."/>
            <person name="Su P."/>
            <person name="Kiefer A.F."/>
            <person name="Nichols A."/>
            <person name="Cepeda A.J."/>
            <person name="Yan W."/>
            <person name="Fan B."/>
            <person name="Jiang Y."/>
            <person name="Adhikari A."/>
            <person name="Zheng C.-J."/>
            <person name="Schuster L."/>
            <person name="Cowan T.M."/>
            <person name="Smanski M.J."/>
            <person name="Chevrette M.G."/>
            <person name="de Carvalho L.P.S."/>
            <person name="Shen B."/>
        </authorList>
    </citation>
    <scope>NUCLEOTIDE SEQUENCE</scope>
    <source>
        <strain evidence="7">NPDC080035</strain>
    </source>
</reference>
<feature type="transmembrane region" description="Helical" evidence="6">
    <location>
        <begin position="68"/>
        <end position="90"/>
    </location>
</feature>
<comment type="subcellular location">
    <subcellularLocation>
        <location evidence="1">Cell membrane</location>
        <topology evidence="1">Multi-pass membrane protein</topology>
    </subcellularLocation>
</comment>
<feature type="transmembrane region" description="Helical" evidence="6">
    <location>
        <begin position="6"/>
        <end position="29"/>
    </location>
</feature>
<name>A0AAU7GGB3_9MICO</name>
<keyword evidence="2" id="KW-1003">Cell membrane</keyword>
<evidence type="ECO:0000256" key="1">
    <source>
        <dbReference type="ARBA" id="ARBA00004651"/>
    </source>
</evidence>